<dbReference type="GO" id="GO:0005829">
    <property type="term" value="C:cytosol"/>
    <property type="evidence" value="ECO:0007669"/>
    <property type="project" value="TreeGrafter"/>
</dbReference>
<dbReference type="HAMAP" id="MF_00652">
    <property type="entry name" value="UPF0246"/>
    <property type="match status" value="1"/>
</dbReference>
<gene>
    <name evidence="2" type="primary">yaaA</name>
    <name evidence="2" type="ORF">AAIA72_04050</name>
</gene>
<name>A0AB39UZ81_9GAMM</name>
<dbReference type="Pfam" id="PF03883">
    <property type="entry name" value="H2O2_YaaD"/>
    <property type="match status" value="1"/>
</dbReference>
<dbReference type="NCBIfam" id="NF002541">
    <property type="entry name" value="PRK02101.1-1"/>
    <property type="match status" value="1"/>
</dbReference>
<sequence length="259" mass="29234">MKIVISPAKTLDYESPWHAPQTTLPRLPEDSAELVDVLRKLAPFEISALMGISDKLGELNAERFQRWQWPFPEGEARPAIFAFKGDVYTGLEAETLSEEGLLEAQKSLRILSGLYGLLRPLDLMLPYRLEMGTRLETPRGKTLYAFWGDRITQLLKSDMAADGDKALVNLASNEYFKALKPKQLGVPVITPVFKDLKGRDYKIVSFWAKKARGMMTRFILDNGIDDVDGLRDFNVGGYVFNPAMSDDTTLTFTRDHPDQ</sequence>
<dbReference type="PANTHER" id="PTHR30283">
    <property type="entry name" value="PEROXIDE STRESS RESPONSE PROTEIN YAAA"/>
    <property type="match status" value="1"/>
</dbReference>
<proteinExistence type="inferred from homology"/>
<dbReference type="GO" id="GO:0033194">
    <property type="term" value="P:response to hydroperoxide"/>
    <property type="evidence" value="ECO:0007669"/>
    <property type="project" value="TreeGrafter"/>
</dbReference>
<comment type="similarity">
    <text evidence="1">Belongs to the UPF0246 family.</text>
</comment>
<dbReference type="EMBL" id="CP154858">
    <property type="protein sequence ID" value="XDT73160.1"/>
    <property type="molecule type" value="Genomic_DNA"/>
</dbReference>
<dbReference type="PANTHER" id="PTHR30283:SF4">
    <property type="entry name" value="PEROXIDE STRESS RESISTANCE PROTEIN YAAA"/>
    <property type="match status" value="1"/>
</dbReference>
<dbReference type="KEGG" id="tcd:AAIA72_04050"/>
<protein>
    <recommendedName>
        <fullName evidence="1">UPF0246 protein AAIA72_04050</fullName>
    </recommendedName>
</protein>
<reference evidence="2" key="1">
    <citation type="submission" date="2024-05" db="EMBL/GenBank/DDBJ databases">
        <title>Genome sequencing of novel strain.</title>
        <authorList>
            <person name="Ganbat D."/>
            <person name="Ganbat S."/>
            <person name="Lee S.-J."/>
        </authorList>
    </citation>
    <scope>NUCLEOTIDE SEQUENCE</scope>
    <source>
        <strain evidence="2">SMD15-11</strain>
    </source>
</reference>
<evidence type="ECO:0000256" key="1">
    <source>
        <dbReference type="HAMAP-Rule" id="MF_00652"/>
    </source>
</evidence>
<dbReference type="InterPro" id="IPR005583">
    <property type="entry name" value="YaaA"/>
</dbReference>
<organism evidence="2">
    <name type="scientific">Thermohahella caldifontis</name>
    <dbReference type="NCBI Taxonomy" id="3142973"/>
    <lineage>
        <taxon>Bacteria</taxon>
        <taxon>Pseudomonadati</taxon>
        <taxon>Pseudomonadota</taxon>
        <taxon>Gammaproteobacteria</taxon>
        <taxon>Oceanospirillales</taxon>
        <taxon>Hahellaceae</taxon>
        <taxon>Thermohahella</taxon>
    </lineage>
</organism>
<dbReference type="AlphaFoldDB" id="A0AB39UZ81"/>
<dbReference type="RefSeq" id="WP_369602154.1">
    <property type="nucleotide sequence ID" value="NZ_CP154858.1"/>
</dbReference>
<accession>A0AB39UZ81</accession>
<dbReference type="NCBIfam" id="NF002542">
    <property type="entry name" value="PRK02101.1-3"/>
    <property type="match status" value="1"/>
</dbReference>
<evidence type="ECO:0000313" key="2">
    <source>
        <dbReference type="EMBL" id="XDT73160.1"/>
    </source>
</evidence>